<dbReference type="InterPro" id="IPR024311">
    <property type="entry name" value="Lipocalin-like"/>
</dbReference>
<name>A0A1I2VWM6_9BACT</name>
<evidence type="ECO:0000259" key="2">
    <source>
        <dbReference type="Pfam" id="PF13648"/>
    </source>
</evidence>
<evidence type="ECO:0000313" key="3">
    <source>
        <dbReference type="EMBL" id="SFG93432.1"/>
    </source>
</evidence>
<evidence type="ECO:0000256" key="1">
    <source>
        <dbReference type="SAM" id="MobiDB-lite"/>
    </source>
</evidence>
<keyword evidence="4" id="KW-1185">Reference proteome</keyword>
<reference evidence="4" key="1">
    <citation type="submission" date="2016-10" db="EMBL/GenBank/DDBJ databases">
        <authorList>
            <person name="Varghese N."/>
            <person name="Submissions S."/>
        </authorList>
    </citation>
    <scope>NUCLEOTIDE SEQUENCE [LARGE SCALE GENOMIC DNA]</scope>
    <source>
        <strain evidence="4">LP51</strain>
    </source>
</reference>
<dbReference type="AlphaFoldDB" id="A0A1I2VWM6"/>
<dbReference type="PROSITE" id="PS51257">
    <property type="entry name" value="PROKAR_LIPOPROTEIN"/>
    <property type="match status" value="1"/>
</dbReference>
<dbReference type="EMBL" id="FOOT01000004">
    <property type="protein sequence ID" value="SFG93432.1"/>
    <property type="molecule type" value="Genomic_DNA"/>
</dbReference>
<feature type="domain" description="Lipocalin-like" evidence="2">
    <location>
        <begin position="43"/>
        <end position="122"/>
    </location>
</feature>
<dbReference type="Pfam" id="PF13648">
    <property type="entry name" value="Lipocalin_4"/>
    <property type="match status" value="1"/>
</dbReference>
<sequence>METIRKSWQGLLAVLLAILITSCGGNKEEVGSESMIAGTSSKTWVADKERNASGDKEKLSDAEKDQTMQFYADGRFALGAGSALQTGTWTFDQAAKRLTLQFEGADMSENFEVMKLDDDELDLRAPDGTVMEMELKK</sequence>
<feature type="region of interest" description="Disordered" evidence="1">
    <location>
        <begin position="41"/>
        <end position="60"/>
    </location>
</feature>
<organism evidence="3 4">
    <name type="scientific">Pontibacter chinhatensis</name>
    <dbReference type="NCBI Taxonomy" id="1436961"/>
    <lineage>
        <taxon>Bacteria</taxon>
        <taxon>Pseudomonadati</taxon>
        <taxon>Bacteroidota</taxon>
        <taxon>Cytophagia</taxon>
        <taxon>Cytophagales</taxon>
        <taxon>Hymenobacteraceae</taxon>
        <taxon>Pontibacter</taxon>
    </lineage>
</organism>
<evidence type="ECO:0000313" key="4">
    <source>
        <dbReference type="Proteomes" id="UP000198724"/>
    </source>
</evidence>
<accession>A0A1I2VWM6</accession>
<gene>
    <name evidence="3" type="ORF">SAMN05421739_104401</name>
</gene>
<protein>
    <recommendedName>
        <fullName evidence="2">Lipocalin-like domain-containing protein</fullName>
    </recommendedName>
</protein>
<dbReference type="OrthoDB" id="893294at2"/>
<dbReference type="RefSeq" id="WP_092102598.1">
    <property type="nucleotide sequence ID" value="NZ_FOOT01000004.1"/>
</dbReference>
<feature type="compositionally biased region" description="Basic and acidic residues" evidence="1">
    <location>
        <begin position="45"/>
        <end position="60"/>
    </location>
</feature>
<dbReference type="Proteomes" id="UP000198724">
    <property type="component" value="Unassembled WGS sequence"/>
</dbReference>
<proteinExistence type="predicted"/>